<dbReference type="RefSeq" id="WP_371841799.1">
    <property type="nucleotide sequence ID" value="NZ_JBGMEK010000181.1"/>
</dbReference>
<accession>A0ABV4P7S5</accession>
<dbReference type="EMBL" id="JBGMEK010000181">
    <property type="protein sequence ID" value="MFA0813958.1"/>
    <property type="molecule type" value="Genomic_DNA"/>
</dbReference>
<comment type="caution">
    <text evidence="1">The sequence shown here is derived from an EMBL/GenBank/DDBJ whole genome shotgun (WGS) entry which is preliminary data.</text>
</comment>
<reference evidence="1 2" key="1">
    <citation type="submission" date="2024-08" db="EMBL/GenBank/DDBJ databases">
        <authorList>
            <person name="Ishaq N."/>
        </authorList>
    </citation>
    <scope>NUCLEOTIDE SEQUENCE [LARGE SCALE GENOMIC DNA]</scope>
    <source>
        <strain evidence="1 2">DSM 18651</strain>
    </source>
</reference>
<name>A0ABV4P7S5_9GAMM</name>
<evidence type="ECO:0000313" key="1">
    <source>
        <dbReference type="EMBL" id="MFA0813958.1"/>
    </source>
</evidence>
<organism evidence="1 2">
    <name type="scientific">Microbulbifer epialgicus</name>
    <dbReference type="NCBI Taxonomy" id="393907"/>
    <lineage>
        <taxon>Bacteria</taxon>
        <taxon>Pseudomonadati</taxon>
        <taxon>Pseudomonadota</taxon>
        <taxon>Gammaproteobacteria</taxon>
        <taxon>Cellvibrionales</taxon>
        <taxon>Microbulbiferaceae</taxon>
        <taxon>Microbulbifer</taxon>
    </lineage>
</organism>
<protein>
    <submittedName>
        <fullName evidence="1">Uncharacterized protein</fullName>
    </submittedName>
</protein>
<dbReference type="Proteomes" id="UP001569428">
    <property type="component" value="Unassembled WGS sequence"/>
</dbReference>
<keyword evidence="2" id="KW-1185">Reference proteome</keyword>
<gene>
    <name evidence="1" type="ORF">ACCI49_24120</name>
</gene>
<sequence>MPIFWVIDTKVKVLPQSSLPQDGSTFYFGRSIVPDESRENAVARLTAALEEDFMLVEEVSRVATYDSQQWDTEADEDYETKESYEEAKQTGEIVFGCFASELSMED</sequence>
<evidence type="ECO:0000313" key="2">
    <source>
        <dbReference type="Proteomes" id="UP001569428"/>
    </source>
</evidence>
<proteinExistence type="predicted"/>